<comment type="similarity">
    <text evidence="4">Belongs to the SIMIBI class G3E GTPase family. ZNG1 subfamily.</text>
</comment>
<keyword evidence="1" id="KW-0547">Nucleotide-binding</keyword>
<evidence type="ECO:0000259" key="7">
    <source>
        <dbReference type="SMART" id="SM00833"/>
    </source>
</evidence>
<dbReference type="GO" id="GO:0016787">
    <property type="term" value="F:hydrolase activity"/>
    <property type="evidence" value="ECO:0007669"/>
    <property type="project" value="UniProtKB-KW"/>
</dbReference>
<comment type="catalytic activity">
    <reaction evidence="5">
        <text>GTP + H2O = GDP + phosphate + H(+)</text>
        <dbReference type="Rhea" id="RHEA:19669"/>
        <dbReference type="ChEBI" id="CHEBI:15377"/>
        <dbReference type="ChEBI" id="CHEBI:15378"/>
        <dbReference type="ChEBI" id="CHEBI:37565"/>
        <dbReference type="ChEBI" id="CHEBI:43474"/>
        <dbReference type="ChEBI" id="CHEBI:58189"/>
    </reaction>
    <physiologicalReaction direction="left-to-right" evidence="5">
        <dbReference type="Rhea" id="RHEA:19670"/>
    </physiologicalReaction>
</comment>
<name>A0A1J5RZH8_9ZZZZ</name>
<protein>
    <submittedName>
        <fullName evidence="8">Putative GTP-binding protein YjiA</fullName>
    </submittedName>
</protein>
<dbReference type="InterPro" id="IPR011629">
    <property type="entry name" value="CobW-like_C"/>
</dbReference>
<sequence>MVDVTVTTQALVADIDRIPVCLLTGFLGSGKTTLLNRLTSRPEMEGTAVLINEFGEVGIDHHLVETVDDSILLLDSGCLCCTMHGDFIKTLKSLHERASRREIPPIRRVIIETTGLADPVPVIYTLMEERYVSARYVCDSVLAVVDASRGREQLEPHREAVRQIVMADRLLITKNDLSDRSKRDSLDAWLDVLNPSAPRLHATHGDIAPDLLFSSGIYSPSEHMPNVAAWLGDEAEKHLLNEHEAHQCAAPDHCQDPDHHHEHRHRARHDDHDRHHGHSKTIRTFTVSFDQSVSWRGLSVVMGHILMEHGSRLLRVKGVLNVSGSPDPMVVQCVQDVAYPPVRLKQWPKQGPLADRRGRLVFIAQNLSETATSDIMAQLSSLPNDDMAARILATNPLLPTRCWLNQRMPWMGNGSFQTEGWVVQPPIRAKESFRSRP</sequence>
<dbReference type="AlphaFoldDB" id="A0A1J5RZH8"/>
<feature type="region of interest" description="Disordered" evidence="6">
    <location>
        <begin position="250"/>
        <end position="278"/>
    </location>
</feature>
<dbReference type="GO" id="GO:0000166">
    <property type="term" value="F:nucleotide binding"/>
    <property type="evidence" value="ECO:0007669"/>
    <property type="project" value="UniProtKB-KW"/>
</dbReference>
<comment type="caution">
    <text evidence="8">The sequence shown here is derived from an EMBL/GenBank/DDBJ whole genome shotgun (WGS) entry which is preliminary data.</text>
</comment>
<evidence type="ECO:0000256" key="1">
    <source>
        <dbReference type="ARBA" id="ARBA00022741"/>
    </source>
</evidence>
<evidence type="ECO:0000256" key="5">
    <source>
        <dbReference type="ARBA" id="ARBA00049117"/>
    </source>
</evidence>
<reference evidence="8" key="1">
    <citation type="submission" date="2016-10" db="EMBL/GenBank/DDBJ databases">
        <title>Sequence of Gallionella enrichment culture.</title>
        <authorList>
            <person name="Poehlein A."/>
            <person name="Muehling M."/>
            <person name="Daniel R."/>
        </authorList>
    </citation>
    <scope>NUCLEOTIDE SEQUENCE</scope>
</reference>
<dbReference type="PANTHER" id="PTHR13748">
    <property type="entry name" value="COBW-RELATED"/>
    <property type="match status" value="1"/>
</dbReference>
<keyword evidence="3" id="KW-0143">Chaperone</keyword>
<dbReference type="InterPro" id="IPR003495">
    <property type="entry name" value="CobW/HypB/UreG_nucleotide-bd"/>
</dbReference>
<evidence type="ECO:0000256" key="3">
    <source>
        <dbReference type="ARBA" id="ARBA00023186"/>
    </source>
</evidence>
<dbReference type="Gene3D" id="3.40.50.300">
    <property type="entry name" value="P-loop containing nucleotide triphosphate hydrolases"/>
    <property type="match status" value="1"/>
</dbReference>
<evidence type="ECO:0000256" key="6">
    <source>
        <dbReference type="SAM" id="MobiDB-lite"/>
    </source>
</evidence>
<proteinExistence type="inferred from homology"/>
<dbReference type="Gene3D" id="3.30.1220.10">
    <property type="entry name" value="CobW-like, C-terminal domain"/>
    <property type="match status" value="1"/>
</dbReference>
<dbReference type="EMBL" id="MLJW01000206">
    <property type="protein sequence ID" value="OIQ93501.1"/>
    <property type="molecule type" value="Genomic_DNA"/>
</dbReference>
<dbReference type="GO" id="GO:0005737">
    <property type="term" value="C:cytoplasm"/>
    <property type="evidence" value="ECO:0007669"/>
    <property type="project" value="TreeGrafter"/>
</dbReference>
<dbReference type="Pfam" id="PF07683">
    <property type="entry name" value="CobW_C"/>
    <property type="match status" value="1"/>
</dbReference>
<dbReference type="PANTHER" id="PTHR13748:SF62">
    <property type="entry name" value="COBW DOMAIN-CONTAINING PROTEIN"/>
    <property type="match status" value="1"/>
</dbReference>
<dbReference type="SMART" id="SM00833">
    <property type="entry name" value="CobW_C"/>
    <property type="match status" value="1"/>
</dbReference>
<accession>A0A1J5RZH8</accession>
<keyword evidence="2" id="KW-0378">Hydrolase</keyword>
<dbReference type="Pfam" id="PF02492">
    <property type="entry name" value="cobW"/>
    <property type="match status" value="1"/>
</dbReference>
<evidence type="ECO:0000313" key="8">
    <source>
        <dbReference type="EMBL" id="OIQ93501.1"/>
    </source>
</evidence>
<dbReference type="InterPro" id="IPR036627">
    <property type="entry name" value="CobW-likC_sf"/>
</dbReference>
<dbReference type="InterPro" id="IPR051316">
    <property type="entry name" value="Zinc-reg_GTPase_activator"/>
</dbReference>
<dbReference type="SUPFAM" id="SSF90002">
    <property type="entry name" value="Hypothetical protein YjiA, C-terminal domain"/>
    <property type="match status" value="1"/>
</dbReference>
<dbReference type="CDD" id="cd03112">
    <property type="entry name" value="CobW-like"/>
    <property type="match status" value="1"/>
</dbReference>
<evidence type="ECO:0000256" key="4">
    <source>
        <dbReference type="ARBA" id="ARBA00034320"/>
    </source>
</evidence>
<gene>
    <name evidence="8" type="primary">yjiA_5</name>
    <name evidence="8" type="ORF">GALL_245660</name>
</gene>
<organism evidence="8">
    <name type="scientific">mine drainage metagenome</name>
    <dbReference type="NCBI Taxonomy" id="410659"/>
    <lineage>
        <taxon>unclassified sequences</taxon>
        <taxon>metagenomes</taxon>
        <taxon>ecological metagenomes</taxon>
    </lineage>
</organism>
<feature type="domain" description="CobW C-terminal" evidence="7">
    <location>
        <begin position="282"/>
        <end position="380"/>
    </location>
</feature>
<evidence type="ECO:0000256" key="2">
    <source>
        <dbReference type="ARBA" id="ARBA00022801"/>
    </source>
</evidence>
<dbReference type="SUPFAM" id="SSF52540">
    <property type="entry name" value="P-loop containing nucleoside triphosphate hydrolases"/>
    <property type="match status" value="1"/>
</dbReference>
<dbReference type="InterPro" id="IPR027417">
    <property type="entry name" value="P-loop_NTPase"/>
</dbReference>